<proteinExistence type="predicted"/>
<dbReference type="Gene3D" id="1.10.10.10">
    <property type="entry name" value="Winged helix-like DNA-binding domain superfamily/Winged helix DNA-binding domain"/>
    <property type="match status" value="1"/>
</dbReference>
<sequence>MRAALLDLMKDTETLTSTEAAKALGYSSGLCSFHLRSLARHGYIEEAPHEGGRARPWRLLRTERPDVVPAEEAGFGELARGLEDESHRRWLEHRSAAPARWQRDEAFSAVVYLTPEELTELGAAVRELLARYRSRDARSEARPEGAAPVAAITRLFPLIADAAADDGRRPGIGSGEPAPE</sequence>
<dbReference type="AlphaFoldDB" id="A0AAC9LEL3"/>
<dbReference type="InterPro" id="IPR036390">
    <property type="entry name" value="WH_DNA-bd_sf"/>
</dbReference>
<dbReference type="SUPFAM" id="SSF46785">
    <property type="entry name" value="Winged helix' DNA-binding domain"/>
    <property type="match status" value="1"/>
</dbReference>
<dbReference type="Proteomes" id="UP000185511">
    <property type="component" value="Chromosome"/>
</dbReference>
<organism evidence="1 2">
    <name type="scientific">Actinoalloteichus fjordicus</name>
    <dbReference type="NCBI Taxonomy" id="1612552"/>
    <lineage>
        <taxon>Bacteria</taxon>
        <taxon>Bacillati</taxon>
        <taxon>Actinomycetota</taxon>
        <taxon>Actinomycetes</taxon>
        <taxon>Pseudonocardiales</taxon>
        <taxon>Pseudonocardiaceae</taxon>
        <taxon>Actinoalloteichus</taxon>
    </lineage>
</organism>
<evidence type="ECO:0008006" key="3">
    <source>
        <dbReference type="Google" id="ProtNLM"/>
    </source>
</evidence>
<accession>A0AAC9LEL3</accession>
<keyword evidence="2" id="KW-1185">Reference proteome</keyword>
<evidence type="ECO:0000313" key="1">
    <source>
        <dbReference type="EMBL" id="APU14890.1"/>
    </source>
</evidence>
<reference evidence="2" key="1">
    <citation type="submission" date="2016-06" db="EMBL/GenBank/DDBJ databases">
        <title>Complete genome sequence of Actinoalloteichus fjordicus DSM 46855 (=ADI127-17), type strain of the new species Actinoalloteichus fjordicus.</title>
        <authorList>
            <person name="Ruckert C."/>
            <person name="Nouioui I."/>
            <person name="Willmese J."/>
            <person name="van Wezel G."/>
            <person name="Klenk H.-P."/>
            <person name="Kalinowski J."/>
            <person name="Zotchev S.B."/>
        </authorList>
    </citation>
    <scope>NUCLEOTIDE SEQUENCE [LARGE SCALE GENOMIC DNA]</scope>
    <source>
        <strain evidence="2">ADI127-7</strain>
    </source>
</reference>
<evidence type="ECO:0000313" key="2">
    <source>
        <dbReference type="Proteomes" id="UP000185511"/>
    </source>
</evidence>
<dbReference type="Pfam" id="PF13412">
    <property type="entry name" value="HTH_24"/>
    <property type="match status" value="1"/>
</dbReference>
<dbReference type="InterPro" id="IPR036388">
    <property type="entry name" value="WH-like_DNA-bd_sf"/>
</dbReference>
<gene>
    <name evidence="1" type="ORF">UA74_14160</name>
</gene>
<name>A0AAC9LEL3_9PSEU</name>
<dbReference type="KEGG" id="acad:UA74_14160"/>
<dbReference type="EMBL" id="CP016076">
    <property type="protein sequence ID" value="APU14890.1"/>
    <property type="molecule type" value="Genomic_DNA"/>
</dbReference>
<protein>
    <recommendedName>
        <fullName evidence="3">ArsR family transcriptional regulator</fullName>
    </recommendedName>
</protein>